<evidence type="ECO:0000313" key="8">
    <source>
        <dbReference type="EMBL" id="ANV80825.1"/>
    </source>
</evidence>
<evidence type="ECO:0000256" key="6">
    <source>
        <dbReference type="HAMAP-Rule" id="MF_00590"/>
    </source>
</evidence>
<evidence type="ECO:0000256" key="4">
    <source>
        <dbReference type="ARBA" id="ARBA00022993"/>
    </source>
</evidence>
<feature type="binding site" evidence="6">
    <location>
        <position position="296"/>
    </location>
    <ligand>
        <name>GTP</name>
        <dbReference type="ChEBI" id="CHEBI:37565"/>
    </ligand>
</feature>
<dbReference type="InterPro" id="IPR004821">
    <property type="entry name" value="Cyt_trans-like"/>
</dbReference>
<keyword evidence="3 6" id="KW-0418">Kinase</keyword>
<dbReference type="NCBIfam" id="TIGR00125">
    <property type="entry name" value="cyt_tran_rel"/>
    <property type="match status" value="1"/>
</dbReference>
<comment type="catalytic activity">
    <reaction evidence="6">
        <text>3'-dephospho-CoA + GTP = GDP + CoA + H(+)</text>
        <dbReference type="Rhea" id="RHEA:61156"/>
        <dbReference type="ChEBI" id="CHEBI:15378"/>
        <dbReference type="ChEBI" id="CHEBI:37565"/>
        <dbReference type="ChEBI" id="CHEBI:57287"/>
        <dbReference type="ChEBI" id="CHEBI:57328"/>
        <dbReference type="ChEBI" id="CHEBI:58189"/>
        <dbReference type="EC" id="2.7.1.237"/>
    </reaction>
</comment>
<dbReference type="PANTHER" id="PTHR40732">
    <property type="entry name" value="UPF0218 PROTEIN TK1697"/>
    <property type="match status" value="1"/>
</dbReference>
<dbReference type="GO" id="GO:0005525">
    <property type="term" value="F:GTP binding"/>
    <property type="evidence" value="ECO:0007669"/>
    <property type="project" value="UniProtKB-UniRule"/>
</dbReference>
<dbReference type="GO" id="GO:0016301">
    <property type="term" value="F:kinase activity"/>
    <property type="evidence" value="ECO:0007669"/>
    <property type="project" value="UniProtKB-UniRule"/>
</dbReference>
<keyword evidence="5 6" id="KW-0342">GTP-binding</keyword>
<proteinExistence type="inferred from homology"/>
<evidence type="ECO:0000259" key="7">
    <source>
        <dbReference type="Pfam" id="PF01467"/>
    </source>
</evidence>
<dbReference type="EMBL" id="KP211909">
    <property type="protein sequence ID" value="ANV80825.1"/>
    <property type="molecule type" value="Genomic_DNA"/>
</dbReference>
<comment type="function">
    <text evidence="6">Catalyzes the GTP-dependent phosphorylation of the 3'-hydroxyl group of dephosphocoenzyme A to form coenzyme A (CoA).</text>
</comment>
<protein>
    <recommendedName>
        <fullName evidence="6">GTP-dependent dephospho-CoA kinase</fullName>
        <ecNumber evidence="6">2.7.1.237</ecNumber>
    </recommendedName>
    <alternativeName>
        <fullName evidence="6">Dephospho-coenzyme A kinase</fullName>
        <shortName evidence="6">DPCK</shortName>
    </alternativeName>
</protein>
<evidence type="ECO:0000256" key="1">
    <source>
        <dbReference type="ARBA" id="ARBA00022679"/>
    </source>
</evidence>
<organism evidence="8">
    <name type="scientific">uncultured Poseidoniia archaeon</name>
    <dbReference type="NCBI Taxonomy" id="1697135"/>
    <lineage>
        <taxon>Archaea</taxon>
        <taxon>Methanobacteriati</taxon>
        <taxon>Thermoplasmatota</taxon>
        <taxon>Candidatus Poseidoniia</taxon>
        <taxon>environmental samples</taxon>
    </lineage>
</organism>
<keyword evidence="2 6" id="KW-0547">Nucleotide-binding</keyword>
<dbReference type="InterPro" id="IPR014729">
    <property type="entry name" value="Rossmann-like_a/b/a_fold"/>
</dbReference>
<reference evidence="8" key="2">
    <citation type="journal article" date="2015" name="ISME J.">
        <title>A new class of marine Euryarchaeota group II from the Mediterranean deep chlorophyll maximum.</title>
        <authorList>
            <person name="Martin-Cuadrado A.B."/>
            <person name="Garcia-Heredia I."/>
            <person name="Molto A.G."/>
            <person name="Lopez-Ubeda R."/>
            <person name="Kimes N."/>
            <person name="Lopez-Garcia P."/>
            <person name="Moreira D."/>
            <person name="Rodriguez-Valera F."/>
        </authorList>
    </citation>
    <scope>NUCLEOTIDE SEQUENCE</scope>
</reference>
<name>A0A1B1TEW0_9ARCH</name>
<dbReference type="EC" id="2.7.1.237" evidence="6"/>
<sequence length="345" mass="39240">MHNLGLIGGTFDRFHAGHKKLIDNALERCKEIEIWIISDEIASKNNPLTMKWENRRSEIISNLGKDAINKIKFGLLENKFGPAPTHPDATAIICTTETVDMCIEINKMRGEENLDELEIIKIEHEDAWDGHPISSTRIRNGEIDRQGRSWISQYFNYSNNDKDTESLVMTEDAEEMLKKPFGELIEGKDDDYSYAMKIMIEKYSNENVPLITVGDVTTLTLQELNHCADISLIDGKTKRKTWDKAEKINIEQYDNYFKCVNPAGSLTKSLIDNCKLVLEKWLVDKSTSIIDVEGEEDLTPLIIHLVAPLGSIIVYGQPGKGVVVRITEEESKERCKNILSKFIYS</sequence>
<dbReference type="AlphaFoldDB" id="A0A1B1TEW0"/>
<feature type="binding site" evidence="6">
    <location>
        <position position="236"/>
    </location>
    <ligand>
        <name>GTP</name>
        <dbReference type="ChEBI" id="CHEBI:37565"/>
    </ligand>
</feature>
<dbReference type="PANTHER" id="PTHR40732:SF1">
    <property type="entry name" value="GTP-DEPENDENT DEPHOSPHO-COA KINASE"/>
    <property type="match status" value="1"/>
</dbReference>
<evidence type="ECO:0000256" key="5">
    <source>
        <dbReference type="ARBA" id="ARBA00023134"/>
    </source>
</evidence>
<dbReference type="InterPro" id="IPR007164">
    <property type="entry name" value="GTP-dep_dephospho-CoA_kin"/>
</dbReference>
<dbReference type="NCBIfam" id="NF001985">
    <property type="entry name" value="PRK00777.1"/>
    <property type="match status" value="1"/>
</dbReference>
<dbReference type="SUPFAM" id="SSF52374">
    <property type="entry name" value="Nucleotidylyl transferase"/>
    <property type="match status" value="1"/>
</dbReference>
<dbReference type="GO" id="GO:0015937">
    <property type="term" value="P:coenzyme A biosynthetic process"/>
    <property type="evidence" value="ECO:0007669"/>
    <property type="project" value="UniProtKB-UniRule"/>
</dbReference>
<dbReference type="HAMAP" id="MF_00590">
    <property type="entry name" value="Dephospho_CoA_kinase_GTP_dep"/>
    <property type="match status" value="1"/>
</dbReference>
<feature type="binding site" evidence="6">
    <location>
        <position position="234"/>
    </location>
    <ligand>
        <name>GTP</name>
        <dbReference type="ChEBI" id="CHEBI:37565"/>
    </ligand>
</feature>
<comment type="similarity">
    <text evidence="6">Belongs to the GTP-dependent DPCK family.</text>
</comment>
<dbReference type="Pfam" id="PF01467">
    <property type="entry name" value="CTP_transf_like"/>
    <property type="match status" value="1"/>
</dbReference>
<dbReference type="Gene3D" id="3.40.50.620">
    <property type="entry name" value="HUPs"/>
    <property type="match status" value="1"/>
</dbReference>
<keyword evidence="4 6" id="KW-0173">Coenzyme A biosynthesis</keyword>
<accession>A0A1B1TEW0</accession>
<evidence type="ECO:0000256" key="3">
    <source>
        <dbReference type="ARBA" id="ARBA00022777"/>
    </source>
</evidence>
<dbReference type="UniPathway" id="UPA00241"/>
<feature type="binding site" evidence="6">
    <location>
        <position position="215"/>
    </location>
    <ligand>
        <name>GTP</name>
        <dbReference type="ChEBI" id="CHEBI:37565"/>
    </ligand>
</feature>
<feature type="domain" description="Cytidyltransferase-like" evidence="7">
    <location>
        <begin position="6"/>
        <end position="140"/>
    </location>
</feature>
<dbReference type="Pfam" id="PF04019">
    <property type="entry name" value="DUF359"/>
    <property type="match status" value="1"/>
</dbReference>
<comment type="pathway">
    <text evidence="6">Cofactor biosynthesis; coenzyme A biosynthesis.</text>
</comment>
<feature type="binding site" evidence="6">
    <location>
        <position position="216"/>
    </location>
    <ligand>
        <name>GTP</name>
        <dbReference type="ChEBI" id="CHEBI:37565"/>
    </ligand>
</feature>
<comment type="caution">
    <text evidence="6">Lacks conserved residue(s) required for the propagation of feature annotation.</text>
</comment>
<evidence type="ECO:0000256" key="2">
    <source>
        <dbReference type="ARBA" id="ARBA00022741"/>
    </source>
</evidence>
<keyword evidence="1 6" id="KW-0808">Transferase</keyword>
<reference evidence="8" key="1">
    <citation type="submission" date="2014-11" db="EMBL/GenBank/DDBJ databases">
        <authorList>
            <person name="Zhu J."/>
            <person name="Qi W."/>
            <person name="Song R."/>
        </authorList>
    </citation>
    <scope>NUCLEOTIDE SEQUENCE</scope>
</reference>